<dbReference type="GO" id="GO:0030313">
    <property type="term" value="C:cell envelope"/>
    <property type="evidence" value="ECO:0007669"/>
    <property type="project" value="UniProtKB-SubCell"/>
</dbReference>
<sequence>MRRQSTRASLGDDDCPPSGSSSLRRCAGVIAVLVVAMLLGGCVQLSDRARDGGIIAPDGKARHFYPPERRSVVGELSGRSVTDPGATLRLSDYAGKVVVINVWGSWCAPCRLEAPALEKVYTARKSKGVQFLGIDVRETAGDDAARDFIRSHGLTYPSIYDPPGKTLLALGEQYPTTVVPMTFVLDRQHRVAAAYLTTIDEKTLTDAVDRVAGEG</sequence>
<feature type="domain" description="Thioredoxin" evidence="7">
    <location>
        <begin position="43"/>
        <end position="213"/>
    </location>
</feature>
<dbReference type="Pfam" id="PF08534">
    <property type="entry name" value="Redoxin"/>
    <property type="match status" value="1"/>
</dbReference>
<dbReference type="GO" id="GO:0016491">
    <property type="term" value="F:oxidoreductase activity"/>
    <property type="evidence" value="ECO:0007669"/>
    <property type="project" value="InterPro"/>
</dbReference>
<dbReference type="STRING" id="47312.SAMN04489765_0375"/>
<keyword evidence="8" id="KW-0413">Isomerase</keyword>
<comment type="subcellular location">
    <subcellularLocation>
        <location evidence="1">Cell envelope</location>
    </subcellularLocation>
</comment>
<evidence type="ECO:0000256" key="3">
    <source>
        <dbReference type="ARBA" id="ARBA00022968"/>
    </source>
</evidence>
<dbReference type="PANTHER" id="PTHR42852">
    <property type="entry name" value="THIOL:DISULFIDE INTERCHANGE PROTEIN DSBE"/>
    <property type="match status" value="1"/>
</dbReference>
<evidence type="ECO:0000256" key="4">
    <source>
        <dbReference type="ARBA" id="ARBA00023157"/>
    </source>
</evidence>
<dbReference type="PANTHER" id="PTHR42852:SF6">
    <property type="entry name" value="THIOL:DISULFIDE INTERCHANGE PROTEIN DSBE"/>
    <property type="match status" value="1"/>
</dbReference>
<protein>
    <submittedName>
        <fullName evidence="8">Thiol-disulfide isomerase or thioredoxin</fullName>
    </submittedName>
</protein>
<dbReference type="Gene3D" id="3.40.30.10">
    <property type="entry name" value="Glutaredoxin"/>
    <property type="match status" value="1"/>
</dbReference>
<name>A0A1H1ATI4_9ACTN</name>
<keyword evidence="4" id="KW-1015">Disulfide bond</keyword>
<accession>A0A1H1ATI4</accession>
<evidence type="ECO:0000313" key="9">
    <source>
        <dbReference type="Proteomes" id="UP000183053"/>
    </source>
</evidence>
<dbReference type="Proteomes" id="UP000183053">
    <property type="component" value="Unassembled WGS sequence"/>
</dbReference>
<dbReference type="SUPFAM" id="SSF52833">
    <property type="entry name" value="Thioredoxin-like"/>
    <property type="match status" value="1"/>
</dbReference>
<dbReference type="InterPro" id="IPR017937">
    <property type="entry name" value="Thioredoxin_CS"/>
</dbReference>
<dbReference type="InterPro" id="IPR036249">
    <property type="entry name" value="Thioredoxin-like_sf"/>
</dbReference>
<keyword evidence="3" id="KW-0735">Signal-anchor</keyword>
<keyword evidence="3" id="KW-0812">Transmembrane</keyword>
<keyword evidence="9" id="KW-1185">Reference proteome</keyword>
<gene>
    <name evidence="8" type="ORF">SAMN04489765_0375</name>
</gene>
<proteinExistence type="predicted"/>
<dbReference type="PROSITE" id="PS51352">
    <property type="entry name" value="THIOREDOXIN_2"/>
    <property type="match status" value="1"/>
</dbReference>
<evidence type="ECO:0000259" key="7">
    <source>
        <dbReference type="PROSITE" id="PS51352"/>
    </source>
</evidence>
<dbReference type="CDD" id="cd02966">
    <property type="entry name" value="TlpA_like_family"/>
    <property type="match status" value="1"/>
</dbReference>
<dbReference type="GO" id="GO:0016853">
    <property type="term" value="F:isomerase activity"/>
    <property type="evidence" value="ECO:0007669"/>
    <property type="project" value="UniProtKB-KW"/>
</dbReference>
<keyword evidence="2" id="KW-0201">Cytochrome c-type biogenesis</keyword>
<dbReference type="InterPro" id="IPR050553">
    <property type="entry name" value="Thioredoxin_ResA/DsbE_sf"/>
</dbReference>
<keyword evidence="5" id="KW-0676">Redox-active center</keyword>
<dbReference type="PROSITE" id="PS00194">
    <property type="entry name" value="THIOREDOXIN_1"/>
    <property type="match status" value="1"/>
</dbReference>
<evidence type="ECO:0000313" key="8">
    <source>
        <dbReference type="EMBL" id="SDQ42821.1"/>
    </source>
</evidence>
<reference evidence="9" key="1">
    <citation type="submission" date="2016-10" db="EMBL/GenBank/DDBJ databases">
        <authorList>
            <person name="Varghese N."/>
            <person name="Submissions S."/>
        </authorList>
    </citation>
    <scope>NUCLEOTIDE SEQUENCE [LARGE SCALE GENOMIC DNA]</scope>
    <source>
        <strain evidence="9">DSM 44142</strain>
    </source>
</reference>
<feature type="region of interest" description="Disordered" evidence="6">
    <location>
        <begin position="1"/>
        <end position="21"/>
    </location>
</feature>
<dbReference type="InterPro" id="IPR013766">
    <property type="entry name" value="Thioredoxin_domain"/>
</dbReference>
<dbReference type="InterPro" id="IPR013740">
    <property type="entry name" value="Redoxin"/>
</dbReference>
<evidence type="ECO:0000256" key="6">
    <source>
        <dbReference type="SAM" id="MobiDB-lite"/>
    </source>
</evidence>
<evidence type="ECO:0000256" key="5">
    <source>
        <dbReference type="ARBA" id="ARBA00023284"/>
    </source>
</evidence>
<evidence type="ECO:0000256" key="2">
    <source>
        <dbReference type="ARBA" id="ARBA00022748"/>
    </source>
</evidence>
<dbReference type="EMBL" id="FNLF01000002">
    <property type="protein sequence ID" value="SDQ42821.1"/>
    <property type="molecule type" value="Genomic_DNA"/>
</dbReference>
<organism evidence="8 9">
    <name type="scientific">Tsukamurella pulmonis</name>
    <dbReference type="NCBI Taxonomy" id="47312"/>
    <lineage>
        <taxon>Bacteria</taxon>
        <taxon>Bacillati</taxon>
        <taxon>Actinomycetota</taxon>
        <taxon>Actinomycetes</taxon>
        <taxon>Mycobacteriales</taxon>
        <taxon>Tsukamurellaceae</taxon>
        <taxon>Tsukamurella</taxon>
    </lineage>
</organism>
<evidence type="ECO:0000256" key="1">
    <source>
        <dbReference type="ARBA" id="ARBA00004196"/>
    </source>
</evidence>
<dbReference type="AlphaFoldDB" id="A0A1H1ATI4"/>
<dbReference type="GO" id="GO:0017004">
    <property type="term" value="P:cytochrome complex assembly"/>
    <property type="evidence" value="ECO:0007669"/>
    <property type="project" value="UniProtKB-KW"/>
</dbReference>